<proteinExistence type="predicted"/>
<protein>
    <submittedName>
        <fullName evidence="3">COX assembly mitochondrial protein</fullName>
    </submittedName>
</protein>
<keyword evidence="2" id="KW-1185">Reference proteome</keyword>
<accession>A0A7I4XTM8</accession>
<dbReference type="OrthoDB" id="5875808at2759"/>
<organism evidence="2 3">
    <name type="scientific">Haemonchus contortus</name>
    <name type="common">Barber pole worm</name>
    <dbReference type="NCBI Taxonomy" id="6289"/>
    <lineage>
        <taxon>Eukaryota</taxon>
        <taxon>Metazoa</taxon>
        <taxon>Ecdysozoa</taxon>
        <taxon>Nematoda</taxon>
        <taxon>Chromadorea</taxon>
        <taxon>Rhabditida</taxon>
        <taxon>Rhabditina</taxon>
        <taxon>Rhabditomorpha</taxon>
        <taxon>Strongyloidea</taxon>
        <taxon>Trichostrongylidae</taxon>
        <taxon>Haemonchus</taxon>
    </lineage>
</organism>
<feature type="region of interest" description="Disordered" evidence="1">
    <location>
        <begin position="116"/>
        <end position="137"/>
    </location>
</feature>
<evidence type="ECO:0000313" key="2">
    <source>
        <dbReference type="Proteomes" id="UP000025227"/>
    </source>
</evidence>
<evidence type="ECO:0000313" key="3">
    <source>
        <dbReference type="WBParaSite" id="HCON_00005015-00001"/>
    </source>
</evidence>
<dbReference type="AlphaFoldDB" id="A0A7I4XTM8"/>
<dbReference type="Proteomes" id="UP000025227">
    <property type="component" value="Unplaced"/>
</dbReference>
<sequence>HISYCSVNGWSLSVLGLRKRKKFIHQLLMFASCLPNRVNVCDDPTINRNIKYCLEYRTRDRQLIRAFRNCAEEYKYDKLQEKMANNIDLIIKNSSGPMYSGGRSLYNFITTRKGEGKSKEKSTEKSTQKSDEEKNGSELRVQYLTDKDIAANFEDCFKAFEEKNMKDLRAACQLLGKRKNIKNKAVRASKKAPDNQALKEKADVATAEYDTQLGIVTEMLKKIPEYDKIHQDIFEQALRYFATAF</sequence>
<evidence type="ECO:0000256" key="1">
    <source>
        <dbReference type="SAM" id="MobiDB-lite"/>
    </source>
</evidence>
<reference evidence="3" key="1">
    <citation type="submission" date="2020-12" db="UniProtKB">
        <authorList>
            <consortium name="WormBaseParasite"/>
        </authorList>
    </citation>
    <scope>IDENTIFICATION</scope>
    <source>
        <strain evidence="3">MHco3</strain>
    </source>
</reference>
<dbReference type="WBParaSite" id="HCON_00005015-00001">
    <property type="protein sequence ID" value="HCON_00005015-00001"/>
    <property type="gene ID" value="HCON_00005015"/>
</dbReference>
<name>A0A7I4XTM8_HAECO</name>